<evidence type="ECO:0000256" key="3">
    <source>
        <dbReference type="ARBA" id="ARBA00022650"/>
    </source>
</evidence>
<feature type="binding site" evidence="8">
    <location>
        <position position="21"/>
    </location>
    <ligand>
        <name>ATP</name>
        <dbReference type="ChEBI" id="CHEBI:30616"/>
    </ligand>
</feature>
<dbReference type="PANTHER" id="PTHR43654:SF1">
    <property type="entry name" value="ISOPENTENYL PHOSPHATE KINASE"/>
    <property type="match status" value="1"/>
</dbReference>
<evidence type="ECO:0000259" key="9">
    <source>
        <dbReference type="Pfam" id="PF00696"/>
    </source>
</evidence>
<dbReference type="InterPro" id="IPR001057">
    <property type="entry name" value="Glu/AcGlu_kinase"/>
</dbReference>
<evidence type="ECO:0000256" key="5">
    <source>
        <dbReference type="ARBA" id="ARBA00022741"/>
    </source>
</evidence>
<dbReference type="Gene3D" id="3.40.1160.10">
    <property type="entry name" value="Acetylglutamate kinase-like"/>
    <property type="match status" value="1"/>
</dbReference>
<evidence type="ECO:0000256" key="2">
    <source>
        <dbReference type="ARBA" id="ARBA00022605"/>
    </source>
</evidence>
<evidence type="ECO:0000256" key="7">
    <source>
        <dbReference type="ARBA" id="ARBA00022840"/>
    </source>
</evidence>
<keyword evidence="1 8" id="KW-0963">Cytoplasm</keyword>
<sequence>MTSADSSVAASLAQARRIVVKVGSSLMIDPESRIARTAWLATLAQDIAALRAGGAQVIVVSSGAVALGWKRLGIERSPQLDRRQAAAAVGQGLLMNAWSAAFATQGITVGQLLLTYDDSESPQRSANARATLGVLLDAGAVPVVNENDSVATEELKLGDNDRLSARVAELADADLLLLLSDVDGLYDRDPADPAARHIAHVPRIDEGIAAMAGGTRHEGVGTGGMATKIAAARHATGQGRATIIASGRSDHPVSGLREGARATLFDPAKS</sequence>
<feature type="binding site" evidence="8">
    <location>
        <position position="160"/>
    </location>
    <ligand>
        <name>substrate</name>
    </ligand>
</feature>
<feature type="binding site" evidence="8">
    <location>
        <position position="62"/>
    </location>
    <ligand>
        <name>substrate</name>
    </ligand>
</feature>
<dbReference type="InterPro" id="IPR011529">
    <property type="entry name" value="Glu_5kinase"/>
</dbReference>
<dbReference type="SUPFAM" id="SSF53633">
    <property type="entry name" value="Carbamate kinase-like"/>
    <property type="match status" value="1"/>
</dbReference>
<dbReference type="CDD" id="cd04242">
    <property type="entry name" value="AAK_G5K_ProB"/>
    <property type="match status" value="1"/>
</dbReference>
<organism evidence="10 11">
    <name type="scientific">Alteriqipengyuania abyssalis</name>
    <dbReference type="NCBI Taxonomy" id="2860200"/>
    <lineage>
        <taxon>Bacteria</taxon>
        <taxon>Pseudomonadati</taxon>
        <taxon>Pseudomonadota</taxon>
        <taxon>Alphaproteobacteria</taxon>
        <taxon>Sphingomonadales</taxon>
        <taxon>Erythrobacteraceae</taxon>
        <taxon>Alteriqipengyuania</taxon>
    </lineage>
</organism>
<feature type="domain" description="Aspartate/glutamate/uridylate kinase" evidence="9">
    <location>
        <begin position="17"/>
        <end position="245"/>
    </location>
</feature>
<keyword evidence="11" id="KW-1185">Reference proteome</keyword>
<dbReference type="EMBL" id="JAHWXP010000002">
    <property type="protein sequence ID" value="MBY8336416.1"/>
    <property type="molecule type" value="Genomic_DNA"/>
</dbReference>
<dbReference type="InterPro" id="IPR041739">
    <property type="entry name" value="G5K_ProB"/>
</dbReference>
<evidence type="ECO:0000313" key="10">
    <source>
        <dbReference type="EMBL" id="MBY8336416.1"/>
    </source>
</evidence>
<evidence type="ECO:0000256" key="6">
    <source>
        <dbReference type="ARBA" id="ARBA00022777"/>
    </source>
</evidence>
<keyword evidence="4 8" id="KW-0808">Transferase</keyword>
<dbReference type="InterPro" id="IPR005715">
    <property type="entry name" value="Glu_5kinase/COase_Synthase"/>
</dbReference>
<dbReference type="PIRSF" id="PIRSF000729">
    <property type="entry name" value="GK"/>
    <property type="match status" value="1"/>
</dbReference>
<comment type="similarity">
    <text evidence="8">Belongs to the glutamate 5-kinase family.</text>
</comment>
<protein>
    <recommendedName>
        <fullName evidence="8">Glutamate 5-kinase</fullName>
        <ecNumber evidence="8">2.7.2.11</ecNumber>
    </recommendedName>
    <alternativeName>
        <fullName evidence="8">Gamma-glutamyl kinase</fullName>
        <shortName evidence="8">GK</shortName>
    </alternativeName>
</protein>
<evidence type="ECO:0000256" key="8">
    <source>
        <dbReference type="HAMAP-Rule" id="MF_00456"/>
    </source>
</evidence>
<dbReference type="Proteomes" id="UP000759298">
    <property type="component" value="Unassembled WGS sequence"/>
</dbReference>
<gene>
    <name evidence="8 10" type="primary">proB</name>
    <name evidence="10" type="ORF">KYN89_05095</name>
</gene>
<proteinExistence type="inferred from homology"/>
<evidence type="ECO:0000313" key="11">
    <source>
        <dbReference type="Proteomes" id="UP000759298"/>
    </source>
</evidence>
<dbReference type="PANTHER" id="PTHR43654">
    <property type="entry name" value="GLUTAMATE 5-KINASE"/>
    <property type="match status" value="1"/>
</dbReference>
<comment type="function">
    <text evidence="8">Catalyzes the transfer of a phosphate group to glutamate to form L-glutamate 5-phosphate.</text>
</comment>
<dbReference type="RefSeq" id="WP_222824124.1">
    <property type="nucleotide sequence ID" value="NZ_JAHWXP010000002.1"/>
</dbReference>
<feature type="binding site" evidence="8">
    <location>
        <begin position="180"/>
        <end position="181"/>
    </location>
    <ligand>
        <name>ATP</name>
        <dbReference type="ChEBI" id="CHEBI:30616"/>
    </ligand>
</feature>
<dbReference type="InterPro" id="IPR001048">
    <property type="entry name" value="Asp/Glu/Uridylate_kinase"/>
</dbReference>
<comment type="pathway">
    <text evidence="8">Amino-acid biosynthesis; L-proline biosynthesis; L-glutamate 5-semialdehyde from L-glutamate: step 1/2.</text>
</comment>
<comment type="caution">
    <text evidence="10">The sequence shown here is derived from an EMBL/GenBank/DDBJ whole genome shotgun (WGS) entry which is preliminary data.</text>
</comment>
<dbReference type="EC" id="2.7.2.11" evidence="8"/>
<keyword evidence="7 8" id="KW-0067">ATP-binding</keyword>
<comment type="subcellular location">
    <subcellularLocation>
        <location evidence="8">Cytoplasm</location>
    </subcellularLocation>
</comment>
<keyword evidence="3 8" id="KW-0641">Proline biosynthesis</keyword>
<dbReference type="Pfam" id="PF00696">
    <property type="entry name" value="AA_kinase"/>
    <property type="match status" value="1"/>
</dbReference>
<dbReference type="HAMAP" id="MF_00456">
    <property type="entry name" value="ProB"/>
    <property type="match status" value="1"/>
</dbReference>
<feature type="binding site" evidence="8">
    <location>
        <position position="148"/>
    </location>
    <ligand>
        <name>substrate</name>
    </ligand>
</feature>
<evidence type="ECO:0000256" key="1">
    <source>
        <dbReference type="ARBA" id="ARBA00022490"/>
    </source>
</evidence>
<reference evidence="10 11" key="1">
    <citation type="submission" date="2021-07" db="EMBL/GenBank/DDBJ databases">
        <title>Alteriqipengyuania abyssalis NZ-12B nov, sp.nov isolated from deep sea sponge in pacific ocean.</title>
        <authorList>
            <person name="Tareen S."/>
            <person name="Wink J."/>
        </authorList>
    </citation>
    <scope>NUCLEOTIDE SEQUENCE [LARGE SCALE GENOMIC DNA]</scope>
    <source>
        <strain evidence="10 11">NZ-12B</strain>
    </source>
</reference>
<evidence type="ECO:0000256" key="4">
    <source>
        <dbReference type="ARBA" id="ARBA00022679"/>
    </source>
</evidence>
<keyword evidence="5 8" id="KW-0547">Nucleotide-binding</keyword>
<accession>A0ABS7PBR8</accession>
<dbReference type="NCBIfam" id="TIGR01027">
    <property type="entry name" value="proB"/>
    <property type="match status" value="1"/>
</dbReference>
<keyword evidence="2 8" id="KW-0028">Amino-acid biosynthesis</keyword>
<keyword evidence="6 8" id="KW-0418">Kinase</keyword>
<feature type="binding site" evidence="8">
    <location>
        <begin position="222"/>
        <end position="228"/>
    </location>
    <ligand>
        <name>ATP</name>
        <dbReference type="ChEBI" id="CHEBI:30616"/>
    </ligand>
</feature>
<comment type="catalytic activity">
    <reaction evidence="8">
        <text>L-glutamate + ATP = L-glutamyl 5-phosphate + ADP</text>
        <dbReference type="Rhea" id="RHEA:14877"/>
        <dbReference type="ChEBI" id="CHEBI:29985"/>
        <dbReference type="ChEBI" id="CHEBI:30616"/>
        <dbReference type="ChEBI" id="CHEBI:58274"/>
        <dbReference type="ChEBI" id="CHEBI:456216"/>
        <dbReference type="EC" id="2.7.2.11"/>
    </reaction>
</comment>
<name>A0ABS7PBR8_9SPHN</name>
<dbReference type="GO" id="GO:0004349">
    <property type="term" value="F:glutamate 5-kinase activity"/>
    <property type="evidence" value="ECO:0007669"/>
    <property type="project" value="UniProtKB-EC"/>
</dbReference>
<dbReference type="PRINTS" id="PR00474">
    <property type="entry name" value="GLU5KINASE"/>
</dbReference>
<dbReference type="InterPro" id="IPR036393">
    <property type="entry name" value="AceGlu_kinase-like_sf"/>
</dbReference>